<dbReference type="GO" id="GO:0045271">
    <property type="term" value="C:respiratory chain complex I"/>
    <property type="evidence" value="ECO:0007669"/>
    <property type="project" value="Ensembl"/>
</dbReference>
<keyword evidence="9" id="KW-0999">Mitochondrion inner membrane</keyword>
<sequence length="173" mass="20175">MSGTTMGYTADEKLRLEQLRALRRRWLKDQELSPREPVLPPRKPGLVEGFWEGFLKPGGLWRQQVFKTYKASKFLVVRLLIPFWLAHYYTKYHLAVSAKAKSLPETFEIFSMMSFDTSSYWLADEAPYRLFPFLVCSPPTQLNKIVKADCTNSTFSRFLGTQYKGGLVYWKNI</sequence>
<dbReference type="GO" id="GO:0005743">
    <property type="term" value="C:mitochondrial inner membrane"/>
    <property type="evidence" value="ECO:0007669"/>
    <property type="project" value="UniProtKB-SubCell"/>
</dbReference>
<reference evidence="17 18" key="1">
    <citation type="journal article" date="2019" name="Proc. Natl. Acad. Sci. U.S.A.">
        <title>Regulatory changes in pterin and carotenoid genes underlie balanced color polymorphisms in the wall lizard.</title>
        <authorList>
            <person name="Andrade P."/>
            <person name="Pinho C."/>
            <person name="Perez I de Lanuza G."/>
            <person name="Afonso S."/>
            <person name="Brejcha J."/>
            <person name="Rubin C.J."/>
            <person name="Wallerman O."/>
            <person name="Pereira P."/>
            <person name="Sabatino S.J."/>
            <person name="Bellati A."/>
            <person name="Pellitteri-Rosa D."/>
            <person name="Bosakova Z."/>
            <person name="Bunikis I."/>
            <person name="Carretero M.A."/>
            <person name="Feiner N."/>
            <person name="Marsik P."/>
            <person name="Pauperio F."/>
            <person name="Salvi D."/>
            <person name="Soler L."/>
            <person name="While G.M."/>
            <person name="Uller T."/>
            <person name="Font E."/>
            <person name="Andersson L."/>
            <person name="Carneiro M."/>
        </authorList>
    </citation>
    <scope>NUCLEOTIDE SEQUENCE</scope>
</reference>
<accession>A0A670K6F5</accession>
<evidence type="ECO:0000256" key="15">
    <source>
        <dbReference type="ARBA" id="ARBA00029949"/>
    </source>
</evidence>
<evidence type="ECO:0000256" key="11">
    <source>
        <dbReference type="ARBA" id="ARBA00022989"/>
    </source>
</evidence>
<name>A0A670K6F5_PODMU</name>
<protein>
    <recommendedName>
        <fullName evidence="5">NADH dehydrogenase [ubiquinone] 1 beta subcomplex subunit 6</fullName>
    </recommendedName>
    <alternativeName>
        <fullName evidence="16">Complex I-B17</fullName>
    </alternativeName>
    <alternativeName>
        <fullName evidence="15">NADH-ubiquinone oxidoreductase B17 subunit</fullName>
    </alternativeName>
</protein>
<dbReference type="GO" id="GO:0006120">
    <property type="term" value="P:mitochondrial electron transport, NADH to ubiquinone"/>
    <property type="evidence" value="ECO:0007669"/>
    <property type="project" value="InterPro"/>
</dbReference>
<evidence type="ECO:0000256" key="16">
    <source>
        <dbReference type="ARBA" id="ARBA00030214"/>
    </source>
</evidence>
<reference evidence="17" key="3">
    <citation type="submission" date="2025-09" db="UniProtKB">
        <authorList>
            <consortium name="Ensembl"/>
        </authorList>
    </citation>
    <scope>IDENTIFICATION</scope>
</reference>
<comment type="subunit">
    <text evidence="4">Complex I is composed of 45 different subunits.</text>
</comment>
<comment type="subcellular location">
    <subcellularLocation>
        <location evidence="2">Mitochondrion inner membrane</location>
        <topology evidence="2">Single-pass membrane protein</topology>
        <orientation evidence="2">Matrix side</orientation>
    </subcellularLocation>
</comment>
<gene>
    <name evidence="17" type="primary">NDUFB6</name>
</gene>
<evidence type="ECO:0000256" key="8">
    <source>
        <dbReference type="ARBA" id="ARBA00022692"/>
    </source>
</evidence>
<evidence type="ECO:0000313" key="18">
    <source>
        <dbReference type="Proteomes" id="UP000472272"/>
    </source>
</evidence>
<evidence type="ECO:0000256" key="12">
    <source>
        <dbReference type="ARBA" id="ARBA00022990"/>
    </source>
</evidence>
<dbReference type="AlphaFoldDB" id="A0A670K6F5"/>
<evidence type="ECO:0000256" key="7">
    <source>
        <dbReference type="ARBA" id="ARBA00022660"/>
    </source>
</evidence>
<evidence type="ECO:0000256" key="6">
    <source>
        <dbReference type="ARBA" id="ARBA00022448"/>
    </source>
</evidence>
<evidence type="ECO:0000256" key="2">
    <source>
        <dbReference type="ARBA" id="ARBA00004298"/>
    </source>
</evidence>
<dbReference type="Proteomes" id="UP000472272">
    <property type="component" value="Chromosome 17"/>
</dbReference>
<comment type="function">
    <text evidence="1">Accessory subunit of the mitochondrial membrane respiratory chain NADH dehydrogenase (Complex I), that is believed not to be involved in catalysis. Complex I functions in the transfer of electrons from NADH to the respiratory chain. The immediate electron acceptor for the enzyme is believed to be ubiquinone.</text>
</comment>
<dbReference type="GeneTree" id="ENSGT00390000007535"/>
<keyword evidence="13" id="KW-0496">Mitochondrion</keyword>
<dbReference type="GO" id="GO:0005654">
    <property type="term" value="C:nucleoplasm"/>
    <property type="evidence" value="ECO:0007669"/>
    <property type="project" value="Ensembl"/>
</dbReference>
<dbReference type="InterPro" id="IPR019174">
    <property type="entry name" value="NADH_DH_b-subcmplx_su6"/>
</dbReference>
<dbReference type="PANTHER" id="PTHR15083">
    <property type="entry name" value="NADH DEHYDROGENASE [UBIQUINONE] 1 BETA SUBCOMPLEX SUBUNIT 6"/>
    <property type="match status" value="1"/>
</dbReference>
<reference evidence="17" key="2">
    <citation type="submission" date="2025-08" db="UniProtKB">
        <authorList>
            <consortium name="Ensembl"/>
        </authorList>
    </citation>
    <scope>IDENTIFICATION</scope>
</reference>
<evidence type="ECO:0000256" key="14">
    <source>
        <dbReference type="ARBA" id="ARBA00023136"/>
    </source>
</evidence>
<proteinExistence type="inferred from homology"/>
<dbReference type="PANTHER" id="PTHR15083:SF0">
    <property type="entry name" value="NADH DEHYDROGENASE [UBIQUINONE] 1 BETA SUBCOMPLEX SUBUNIT 6"/>
    <property type="match status" value="1"/>
</dbReference>
<keyword evidence="11" id="KW-1133">Transmembrane helix</keyword>
<evidence type="ECO:0000256" key="9">
    <source>
        <dbReference type="ARBA" id="ARBA00022792"/>
    </source>
</evidence>
<organism evidence="17 18">
    <name type="scientific">Podarcis muralis</name>
    <name type="common">Wall lizard</name>
    <name type="synonym">Lacerta muralis</name>
    <dbReference type="NCBI Taxonomy" id="64176"/>
    <lineage>
        <taxon>Eukaryota</taxon>
        <taxon>Metazoa</taxon>
        <taxon>Chordata</taxon>
        <taxon>Craniata</taxon>
        <taxon>Vertebrata</taxon>
        <taxon>Euteleostomi</taxon>
        <taxon>Lepidosauria</taxon>
        <taxon>Squamata</taxon>
        <taxon>Bifurcata</taxon>
        <taxon>Unidentata</taxon>
        <taxon>Episquamata</taxon>
        <taxon>Laterata</taxon>
        <taxon>Lacertibaenia</taxon>
        <taxon>Lacertidae</taxon>
        <taxon>Podarcis</taxon>
    </lineage>
</organism>
<keyword evidence="6" id="KW-0813">Transport</keyword>
<evidence type="ECO:0000313" key="17">
    <source>
        <dbReference type="Ensembl" id="ENSPMRP00000033133.1"/>
    </source>
</evidence>
<dbReference type="Pfam" id="PF09782">
    <property type="entry name" value="NDUF_B6"/>
    <property type="match status" value="1"/>
</dbReference>
<keyword evidence="10" id="KW-0249">Electron transport</keyword>
<evidence type="ECO:0000256" key="5">
    <source>
        <dbReference type="ARBA" id="ARBA00018675"/>
    </source>
</evidence>
<keyword evidence="14" id="KW-0472">Membrane</keyword>
<dbReference type="Ensembl" id="ENSPMRT00000035150.1">
    <property type="protein sequence ID" value="ENSPMRP00000033133.1"/>
    <property type="gene ID" value="ENSPMRG00000021478.1"/>
</dbReference>
<keyword evidence="12" id="KW-0007">Acetylation</keyword>
<evidence type="ECO:0000256" key="10">
    <source>
        <dbReference type="ARBA" id="ARBA00022982"/>
    </source>
</evidence>
<evidence type="ECO:0000256" key="3">
    <source>
        <dbReference type="ARBA" id="ARBA00007771"/>
    </source>
</evidence>
<evidence type="ECO:0000256" key="13">
    <source>
        <dbReference type="ARBA" id="ARBA00023128"/>
    </source>
</evidence>
<keyword evidence="7" id="KW-0679">Respiratory chain</keyword>
<keyword evidence="18" id="KW-1185">Reference proteome</keyword>
<evidence type="ECO:0000256" key="4">
    <source>
        <dbReference type="ARBA" id="ARBA00011533"/>
    </source>
</evidence>
<keyword evidence="8" id="KW-0812">Transmembrane</keyword>
<comment type="similarity">
    <text evidence="3">Belongs to the complex I NDUFB6 subunit family.</text>
</comment>
<evidence type="ECO:0000256" key="1">
    <source>
        <dbReference type="ARBA" id="ARBA00003195"/>
    </source>
</evidence>